<dbReference type="Gene3D" id="1.20.1070.10">
    <property type="entry name" value="Rhodopsin 7-helix transmembrane proteins"/>
    <property type="match status" value="1"/>
</dbReference>
<dbReference type="PROSITE" id="PS50262">
    <property type="entry name" value="G_PROTEIN_RECEP_F1_2"/>
    <property type="match status" value="1"/>
</dbReference>
<sequence>MLNVTYSTPAVLKLGFGELRSMRYLYSILVLGGFVIVVTSNVAIIAAVLLNRGLQESMYIFICMLCLNGLYGSLAFFPSLFINLLCETQTISYTGCLIQAFCLNTYTGCEFTILTIMALDRYICICYPLRYIAIMSLPTVLRLIIAAWLTAILPFTVHYILTLRLPLCDSTIVKIYCDNWSVVRLSCNDTSWNQISGLILTVGFLVVMPALIFFSYAMILRACTKSSKQIRTKALQTCAPHLITITNFIADRLFEVILHRITLNNIPYSLMIFISVYVYVVPPLLNPLIYGLKLKDIRVKIVQLICNQ</sequence>
<dbReference type="KEGG" id="xtr:100485036"/>
<dbReference type="SUPFAM" id="SSF81321">
    <property type="entry name" value="Family A G protein-coupled receptor-like"/>
    <property type="match status" value="1"/>
</dbReference>
<dbReference type="GO" id="GO:0004930">
    <property type="term" value="F:G protein-coupled receptor activity"/>
    <property type="evidence" value="ECO:0007669"/>
    <property type="project" value="UniProtKB-KW"/>
</dbReference>
<feature type="transmembrane region" description="Helical" evidence="14">
    <location>
        <begin position="24"/>
        <end position="50"/>
    </location>
</feature>
<gene>
    <name evidence="16" type="ORF">XENTR_v90029173mg</name>
</gene>
<comment type="subcellular location">
    <subcellularLocation>
        <location evidence="1 14">Cell membrane</location>
        <topology evidence="1 14">Multi-pass membrane protein</topology>
    </subcellularLocation>
</comment>
<keyword evidence="5 14" id="KW-0552">Olfaction</keyword>
<evidence type="ECO:0000256" key="7">
    <source>
        <dbReference type="ARBA" id="ARBA00023040"/>
    </source>
</evidence>
<dbReference type="FunFam" id="1.20.1070.10:FF:000024">
    <property type="entry name" value="Olfactory receptor"/>
    <property type="match status" value="1"/>
</dbReference>
<reference evidence="16" key="3">
    <citation type="submission" date="2016-05" db="EMBL/GenBank/DDBJ databases">
        <title>WGS assembly of Xenopus tropicalis.</title>
        <authorList>
            <person name="Sessions A."/>
            <person name="Jenkins J."/>
            <person name="Mitros T."/>
            <person name="Lyons J.T."/>
            <person name="Dichmann D.S."/>
            <person name="Robert J."/>
            <person name="Harland R.M."/>
            <person name="Rokhsar D.S."/>
        </authorList>
    </citation>
    <scope>NUCLEOTIDE SEQUENCE</scope>
    <source>
        <strain evidence="16">Nigerian</strain>
    </source>
</reference>
<evidence type="ECO:0000256" key="14">
    <source>
        <dbReference type="RuleBase" id="RU363047"/>
    </source>
</evidence>
<evidence type="ECO:0000256" key="6">
    <source>
        <dbReference type="ARBA" id="ARBA00022989"/>
    </source>
</evidence>
<keyword evidence="4 13" id="KW-0812">Transmembrane</keyword>
<keyword evidence="9" id="KW-1015">Disulfide bond</keyword>
<dbReference type="InterPro" id="IPR000276">
    <property type="entry name" value="GPCR_Rhodpsn"/>
</dbReference>
<protein>
    <recommendedName>
        <fullName evidence="14">Olfactory receptor</fullName>
    </recommendedName>
</protein>
<keyword evidence="6 14" id="KW-1133">Transmembrane helix</keyword>
<evidence type="ECO:0000256" key="11">
    <source>
        <dbReference type="ARBA" id="ARBA00023180"/>
    </source>
</evidence>
<dbReference type="PANTHER" id="PTHR26451">
    <property type="entry name" value="G_PROTEIN_RECEP_F1_2 DOMAIN-CONTAINING PROTEIN"/>
    <property type="match status" value="1"/>
</dbReference>
<evidence type="ECO:0000256" key="10">
    <source>
        <dbReference type="ARBA" id="ARBA00023170"/>
    </source>
</evidence>
<keyword evidence="8 14" id="KW-0472">Membrane</keyword>
<dbReference type="PANTHER" id="PTHR26451:SF860">
    <property type="entry name" value="ODORANT RECEPTOR-RELATED"/>
    <property type="match status" value="1"/>
</dbReference>
<dbReference type="PRINTS" id="PR00245">
    <property type="entry name" value="OLFACTORYR"/>
</dbReference>
<evidence type="ECO:0000256" key="12">
    <source>
        <dbReference type="ARBA" id="ARBA00023224"/>
    </source>
</evidence>
<accession>A0A1B8Y8U8</accession>
<dbReference type="InterPro" id="IPR000725">
    <property type="entry name" value="Olfact_rcpt"/>
</dbReference>
<feature type="transmembrane region" description="Helical" evidence="14">
    <location>
        <begin position="57"/>
        <end position="77"/>
    </location>
</feature>
<dbReference type="OrthoDB" id="5952260at2759"/>
<dbReference type="PRINTS" id="PR00237">
    <property type="entry name" value="GPCRRHODOPSN"/>
</dbReference>
<evidence type="ECO:0000256" key="1">
    <source>
        <dbReference type="ARBA" id="ARBA00004651"/>
    </source>
</evidence>
<comment type="similarity">
    <text evidence="13">Belongs to the G-protein coupled receptor 1 family.</text>
</comment>
<evidence type="ECO:0000256" key="5">
    <source>
        <dbReference type="ARBA" id="ARBA00022725"/>
    </source>
</evidence>
<dbReference type="GO" id="GO:0005886">
    <property type="term" value="C:plasma membrane"/>
    <property type="evidence" value="ECO:0007669"/>
    <property type="project" value="UniProtKB-SubCell"/>
</dbReference>
<evidence type="ECO:0000313" key="16">
    <source>
        <dbReference type="EMBL" id="OCA19386.1"/>
    </source>
</evidence>
<evidence type="ECO:0000256" key="2">
    <source>
        <dbReference type="ARBA" id="ARBA00022475"/>
    </source>
</evidence>
<name>A0A1B8Y8U8_XENTR</name>
<feature type="transmembrane region" description="Helical" evidence="14">
    <location>
        <begin position="270"/>
        <end position="290"/>
    </location>
</feature>
<dbReference type="EMBL" id="KV460380">
    <property type="protein sequence ID" value="OCA19386.1"/>
    <property type="molecule type" value="Genomic_DNA"/>
</dbReference>
<dbReference type="InterPro" id="IPR052921">
    <property type="entry name" value="GPCR1_Superfamily_Member"/>
</dbReference>
<evidence type="ECO:0000256" key="8">
    <source>
        <dbReference type="ARBA" id="ARBA00023136"/>
    </source>
</evidence>
<evidence type="ECO:0000256" key="4">
    <source>
        <dbReference type="ARBA" id="ARBA00022692"/>
    </source>
</evidence>
<keyword evidence="2 14" id="KW-1003">Cell membrane</keyword>
<feature type="transmembrane region" description="Helical" evidence="14">
    <location>
        <begin position="97"/>
        <end position="119"/>
    </location>
</feature>
<reference evidence="16" key="1">
    <citation type="submission" date="2009-11" db="EMBL/GenBank/DDBJ databases">
        <authorList>
            <consortium name="US DOE Joint Genome Institute (JGI-PGF)"/>
            <person name="Ottilar R."/>
            <person name="Schmutz J."/>
            <person name="Salamov A."/>
            <person name="Cheng J.F."/>
            <person name="Lucas S."/>
            <person name="Pitluck S."/>
            <person name="Gundlach H."/>
            <person name="Guo Y."/>
            <person name="Haberer G."/>
            <person name="Nasrallah J."/>
            <person name="Mayer K.F.X."/>
            <person name="van de Peer Y."/>
            <person name="Weigel D."/>
            <person name="Grigoriev I.V."/>
        </authorList>
    </citation>
    <scope>NUCLEOTIDE SEQUENCE</scope>
    <source>
        <strain evidence="16">Nigerian</strain>
    </source>
</reference>
<feature type="transmembrane region" description="Helical" evidence="14">
    <location>
        <begin position="140"/>
        <end position="161"/>
    </location>
</feature>
<reference evidence="16" key="2">
    <citation type="journal article" date="2010" name="Science">
        <title>The genome of the Western clawed frog Xenopus tropicalis.</title>
        <authorList>
            <person name="Hellsten U."/>
            <person name="Harland R.M."/>
            <person name="Gilchrist M.J."/>
            <person name="Hendrix D."/>
            <person name="Jurka J."/>
            <person name="Kapitonov V."/>
            <person name="Ovcharenko I."/>
            <person name="Putnam N.H."/>
            <person name="Shu S."/>
            <person name="Taher L."/>
            <person name="Blitz I.L."/>
            <person name="Blumberg B."/>
            <person name="Dichmann D.S."/>
            <person name="Dubchak I."/>
            <person name="Amaya E."/>
            <person name="Detter J.C."/>
            <person name="Fletcher R."/>
            <person name="Gerhard D.S."/>
            <person name="Goodstein D."/>
            <person name="Graves T."/>
            <person name="Grigoriev I.V."/>
            <person name="Grimwood J."/>
            <person name="Kawashima T."/>
            <person name="Lindquist E."/>
            <person name="Lucas S.M."/>
            <person name="Mead P.E."/>
            <person name="Mitros T."/>
            <person name="Ogino H."/>
            <person name="Ohta Y."/>
            <person name="Poliakov A.V."/>
            <person name="Pollet N."/>
            <person name="Robert J."/>
            <person name="Salamov A."/>
            <person name="Sater A.K."/>
            <person name="Schmutz J."/>
            <person name="Terry A."/>
            <person name="Vize P.D."/>
            <person name="Warren W.C."/>
            <person name="Wells D."/>
            <person name="Wills A."/>
            <person name="Wilson R.K."/>
            <person name="Zimmerman L.B."/>
            <person name="Zorn A.M."/>
            <person name="Grainger R."/>
            <person name="Grammer T."/>
            <person name="Khokha M.K."/>
            <person name="Richardson P.M."/>
            <person name="Rokhsar D.S."/>
        </authorList>
    </citation>
    <scope>NUCLEOTIDE SEQUENCE [LARGE SCALE GENOMIC DNA]</scope>
    <source>
        <strain evidence="16">Nigerian</strain>
    </source>
</reference>
<feature type="domain" description="G-protein coupled receptors family 1 profile" evidence="15">
    <location>
        <begin position="40"/>
        <end position="290"/>
    </location>
</feature>
<keyword evidence="12 13" id="KW-0807">Transducer</keyword>
<keyword evidence="11" id="KW-0325">Glycoprotein</keyword>
<dbReference type="InterPro" id="IPR017452">
    <property type="entry name" value="GPCR_Rhodpsn_7TM"/>
</dbReference>
<proteinExistence type="inferred from homology"/>
<dbReference type="Pfam" id="PF13853">
    <property type="entry name" value="7tm_4"/>
    <property type="match status" value="1"/>
</dbReference>
<evidence type="ECO:0000259" key="15">
    <source>
        <dbReference type="PROSITE" id="PS50262"/>
    </source>
</evidence>
<evidence type="ECO:0000256" key="13">
    <source>
        <dbReference type="RuleBase" id="RU000688"/>
    </source>
</evidence>
<keyword evidence="7 13" id="KW-0297">G-protein coupled receptor</keyword>
<dbReference type="PROSITE" id="PS00237">
    <property type="entry name" value="G_PROTEIN_RECEP_F1_1"/>
    <property type="match status" value="1"/>
</dbReference>
<organism evidence="16">
    <name type="scientific">Xenopus tropicalis</name>
    <name type="common">Western clawed frog</name>
    <name type="synonym">Silurana tropicalis</name>
    <dbReference type="NCBI Taxonomy" id="8364"/>
    <lineage>
        <taxon>Eukaryota</taxon>
        <taxon>Metazoa</taxon>
        <taxon>Chordata</taxon>
        <taxon>Craniata</taxon>
        <taxon>Vertebrata</taxon>
        <taxon>Euteleostomi</taxon>
        <taxon>Amphibia</taxon>
        <taxon>Batrachia</taxon>
        <taxon>Anura</taxon>
        <taxon>Pipoidea</taxon>
        <taxon>Pipidae</taxon>
        <taxon>Xenopodinae</taxon>
        <taxon>Xenopus</taxon>
        <taxon>Silurana</taxon>
    </lineage>
</organism>
<evidence type="ECO:0000256" key="9">
    <source>
        <dbReference type="ARBA" id="ARBA00023157"/>
    </source>
</evidence>
<keyword evidence="10 13" id="KW-0675">Receptor</keyword>
<feature type="transmembrane region" description="Helical" evidence="14">
    <location>
        <begin position="198"/>
        <end position="220"/>
    </location>
</feature>
<dbReference type="GO" id="GO:0004984">
    <property type="term" value="F:olfactory receptor activity"/>
    <property type="evidence" value="ECO:0007669"/>
    <property type="project" value="InterPro"/>
</dbReference>
<dbReference type="AlphaFoldDB" id="A0A1B8Y8U8"/>
<evidence type="ECO:0000256" key="3">
    <source>
        <dbReference type="ARBA" id="ARBA00022606"/>
    </source>
</evidence>
<keyword evidence="3 14" id="KW-0716">Sensory transduction</keyword>